<dbReference type="OrthoDB" id="7334795at2"/>
<dbReference type="STRING" id="427683.A5481_29360"/>
<dbReference type="Proteomes" id="UP000078316">
    <property type="component" value="Unassembled WGS sequence"/>
</dbReference>
<dbReference type="Gene3D" id="3.40.50.150">
    <property type="entry name" value="Vaccinia Virus protein VP39"/>
    <property type="match status" value="1"/>
</dbReference>
<accession>A0A179S1I8</accession>
<gene>
    <name evidence="2" type="ORF">A5481_29360</name>
</gene>
<reference evidence="2 3" key="1">
    <citation type="submission" date="2016-04" db="EMBL/GenBank/DDBJ databases">
        <authorList>
            <person name="Evans L.H."/>
            <person name="Alamgir A."/>
            <person name="Owens N."/>
            <person name="Weber N.D."/>
            <person name="Virtaneva K."/>
            <person name="Barbian K."/>
            <person name="Babar A."/>
            <person name="Rosenke K."/>
        </authorList>
    </citation>
    <scope>NUCLEOTIDE SEQUENCE [LARGE SCALE GENOMIC DNA]</scope>
    <source>
        <strain evidence="2 3">PMB02</strain>
    </source>
</reference>
<evidence type="ECO:0000313" key="2">
    <source>
        <dbReference type="EMBL" id="OAS15815.1"/>
    </source>
</evidence>
<protein>
    <submittedName>
        <fullName evidence="2">Methyltransferase</fullName>
    </submittedName>
</protein>
<name>A0A179S1I8_9HYPH</name>
<evidence type="ECO:0000259" key="1">
    <source>
        <dbReference type="Pfam" id="PF08241"/>
    </source>
</evidence>
<dbReference type="InterPro" id="IPR029063">
    <property type="entry name" value="SAM-dependent_MTases_sf"/>
</dbReference>
<dbReference type="SUPFAM" id="SSF53335">
    <property type="entry name" value="S-adenosyl-L-methionine-dependent methyltransferases"/>
    <property type="match status" value="1"/>
</dbReference>
<dbReference type="RefSeq" id="WP_064504477.1">
    <property type="nucleotide sequence ID" value="NZ_LWHQ01000078.1"/>
</dbReference>
<dbReference type="GO" id="GO:0008757">
    <property type="term" value="F:S-adenosylmethionine-dependent methyltransferase activity"/>
    <property type="evidence" value="ECO:0007669"/>
    <property type="project" value="InterPro"/>
</dbReference>
<dbReference type="EMBL" id="LWHQ01000078">
    <property type="protein sequence ID" value="OAS15815.1"/>
    <property type="molecule type" value="Genomic_DNA"/>
</dbReference>
<evidence type="ECO:0000313" key="3">
    <source>
        <dbReference type="Proteomes" id="UP000078316"/>
    </source>
</evidence>
<sequence length="230" mass="24801">MVSSWREFWDRDTPIYVNARHKARHYAGLAGEIAALVPHPGAVVLDHGCGEASSADRVAEACGRLLLCDTSPRQRAALAARFAGHDGIAVLAPEEVAALPASSLDLVVANSLAQYLTSAELDACLRDWRRTLKPGGRLILADVIPPQLGAAADAAALLAFARREGFLTAAVVGLARTLLSDYRALRRRLGLARYDEATILARLREAGFRAERMTRNLGHNQGRMAFIARA</sequence>
<organism evidence="2 3">
    <name type="scientific">Methylobacterium platani</name>
    <dbReference type="NCBI Taxonomy" id="427683"/>
    <lineage>
        <taxon>Bacteria</taxon>
        <taxon>Pseudomonadati</taxon>
        <taxon>Pseudomonadota</taxon>
        <taxon>Alphaproteobacteria</taxon>
        <taxon>Hyphomicrobiales</taxon>
        <taxon>Methylobacteriaceae</taxon>
        <taxon>Methylobacterium</taxon>
    </lineage>
</organism>
<comment type="caution">
    <text evidence="2">The sequence shown here is derived from an EMBL/GenBank/DDBJ whole genome shotgun (WGS) entry which is preliminary data.</text>
</comment>
<dbReference type="InterPro" id="IPR013216">
    <property type="entry name" value="Methyltransf_11"/>
</dbReference>
<dbReference type="Pfam" id="PF08241">
    <property type="entry name" value="Methyltransf_11"/>
    <property type="match status" value="1"/>
</dbReference>
<dbReference type="CDD" id="cd02440">
    <property type="entry name" value="AdoMet_MTases"/>
    <property type="match status" value="1"/>
</dbReference>
<proteinExistence type="predicted"/>
<keyword evidence="2" id="KW-0808">Transferase</keyword>
<dbReference type="GO" id="GO:0032259">
    <property type="term" value="P:methylation"/>
    <property type="evidence" value="ECO:0007669"/>
    <property type="project" value="UniProtKB-KW"/>
</dbReference>
<keyword evidence="2" id="KW-0489">Methyltransferase</keyword>
<dbReference type="AlphaFoldDB" id="A0A179S1I8"/>
<feature type="domain" description="Methyltransferase type 11" evidence="1">
    <location>
        <begin position="45"/>
        <end position="140"/>
    </location>
</feature>